<evidence type="ECO:0000256" key="1">
    <source>
        <dbReference type="SAM" id="Phobius"/>
    </source>
</evidence>
<organism evidence="2 3">
    <name type="scientific">Luethyella okanaganae</name>
    <dbReference type="NCBI Taxonomy" id="69372"/>
    <lineage>
        <taxon>Bacteria</taxon>
        <taxon>Bacillati</taxon>
        <taxon>Actinomycetota</taxon>
        <taxon>Actinomycetes</taxon>
        <taxon>Micrococcales</taxon>
        <taxon>Microbacteriaceae</taxon>
        <taxon>Luethyella</taxon>
    </lineage>
</organism>
<keyword evidence="1" id="KW-1133">Transmembrane helix</keyword>
<evidence type="ECO:0000313" key="3">
    <source>
        <dbReference type="Proteomes" id="UP001596306"/>
    </source>
</evidence>
<protein>
    <submittedName>
        <fullName evidence="2">DUF6804 family protein</fullName>
    </submittedName>
</protein>
<dbReference type="InterPro" id="IPR046548">
    <property type="entry name" value="DUF6804"/>
</dbReference>
<keyword evidence="1" id="KW-0472">Membrane</keyword>
<gene>
    <name evidence="2" type="ORF">ACFQB0_14535</name>
</gene>
<dbReference type="EMBL" id="JBHSTP010000004">
    <property type="protein sequence ID" value="MFC6357325.1"/>
    <property type="molecule type" value="Genomic_DNA"/>
</dbReference>
<accession>A0ABW1VKW9</accession>
<dbReference type="RefSeq" id="WP_386733040.1">
    <property type="nucleotide sequence ID" value="NZ_JBHSTP010000004.1"/>
</dbReference>
<feature type="transmembrane region" description="Helical" evidence="1">
    <location>
        <begin position="49"/>
        <end position="67"/>
    </location>
</feature>
<name>A0ABW1VKW9_9MICO</name>
<comment type="caution">
    <text evidence="2">The sequence shown here is derived from an EMBL/GenBank/DDBJ whole genome shotgun (WGS) entry which is preliminary data.</text>
</comment>
<keyword evidence="3" id="KW-1185">Reference proteome</keyword>
<evidence type="ECO:0000313" key="2">
    <source>
        <dbReference type="EMBL" id="MFC6357325.1"/>
    </source>
</evidence>
<feature type="transmembrane region" description="Helical" evidence="1">
    <location>
        <begin position="21"/>
        <end position="43"/>
    </location>
</feature>
<dbReference type="Proteomes" id="UP001596306">
    <property type="component" value="Unassembled WGS sequence"/>
</dbReference>
<sequence>MAARVPQNRDRSGRRPSPPIFTRPALAPGLLGAIALLVGLALLDSEWFVAIRFAISILALIMCVFVVQARAWWWLAGLVPIAVLWNPIVVIPWHGQGWVSFQFVAALVFVIVGVLTKVPAKD</sequence>
<feature type="transmembrane region" description="Helical" evidence="1">
    <location>
        <begin position="99"/>
        <end position="118"/>
    </location>
</feature>
<dbReference type="Pfam" id="PF20619">
    <property type="entry name" value="DUF6804"/>
    <property type="match status" value="1"/>
</dbReference>
<keyword evidence="1" id="KW-0812">Transmembrane</keyword>
<proteinExistence type="predicted"/>
<feature type="transmembrane region" description="Helical" evidence="1">
    <location>
        <begin position="72"/>
        <end position="93"/>
    </location>
</feature>
<reference evidence="3" key="1">
    <citation type="journal article" date="2019" name="Int. J. Syst. Evol. Microbiol.">
        <title>The Global Catalogue of Microorganisms (GCM) 10K type strain sequencing project: providing services to taxonomists for standard genome sequencing and annotation.</title>
        <authorList>
            <consortium name="The Broad Institute Genomics Platform"/>
            <consortium name="The Broad Institute Genome Sequencing Center for Infectious Disease"/>
            <person name="Wu L."/>
            <person name="Ma J."/>
        </authorList>
    </citation>
    <scope>NUCLEOTIDE SEQUENCE [LARGE SCALE GENOMIC DNA]</scope>
    <source>
        <strain evidence="3">CCUG 43304</strain>
    </source>
</reference>